<evidence type="ECO:0000313" key="1">
    <source>
        <dbReference type="EMBL" id="KAH1039516.1"/>
    </source>
</evidence>
<protein>
    <submittedName>
        <fullName evidence="1">Uncharacterized protein</fullName>
    </submittedName>
</protein>
<gene>
    <name evidence="1" type="ORF">J1N35_041259</name>
</gene>
<dbReference type="PANTHER" id="PTHR48258:SF3">
    <property type="entry name" value="FK506-BINDING PROTEIN 4-LIKE ISOFORM X1"/>
    <property type="match status" value="1"/>
</dbReference>
<evidence type="ECO:0000313" key="2">
    <source>
        <dbReference type="Proteomes" id="UP000828251"/>
    </source>
</evidence>
<reference evidence="1 2" key="1">
    <citation type="journal article" date="2021" name="Plant Biotechnol. J.">
        <title>Multi-omics assisted identification of the key and species-specific regulatory components of drought-tolerant mechanisms in Gossypium stocksii.</title>
        <authorList>
            <person name="Yu D."/>
            <person name="Ke L."/>
            <person name="Zhang D."/>
            <person name="Wu Y."/>
            <person name="Sun Y."/>
            <person name="Mei J."/>
            <person name="Sun J."/>
            <person name="Sun Y."/>
        </authorList>
    </citation>
    <scope>NUCLEOTIDE SEQUENCE [LARGE SCALE GENOMIC DNA]</scope>
    <source>
        <strain evidence="2">cv. E1</strain>
        <tissue evidence="1">Leaf</tissue>
    </source>
</reference>
<proteinExistence type="predicted"/>
<accession>A0A9D3UF58</accession>
<dbReference type="EMBL" id="JAIQCV010000012">
    <property type="protein sequence ID" value="KAH1039516.1"/>
    <property type="molecule type" value="Genomic_DNA"/>
</dbReference>
<dbReference type="AlphaFoldDB" id="A0A9D3UF58"/>
<organism evidence="1 2">
    <name type="scientific">Gossypium stocksii</name>
    <dbReference type="NCBI Taxonomy" id="47602"/>
    <lineage>
        <taxon>Eukaryota</taxon>
        <taxon>Viridiplantae</taxon>
        <taxon>Streptophyta</taxon>
        <taxon>Embryophyta</taxon>
        <taxon>Tracheophyta</taxon>
        <taxon>Spermatophyta</taxon>
        <taxon>Magnoliopsida</taxon>
        <taxon>eudicotyledons</taxon>
        <taxon>Gunneridae</taxon>
        <taxon>Pentapetalae</taxon>
        <taxon>rosids</taxon>
        <taxon>malvids</taxon>
        <taxon>Malvales</taxon>
        <taxon>Malvaceae</taxon>
        <taxon>Malvoideae</taxon>
        <taxon>Gossypium</taxon>
    </lineage>
</organism>
<dbReference type="PANTHER" id="PTHR48258">
    <property type="entry name" value="DUF4218 DOMAIN-CONTAINING PROTEIN-RELATED"/>
    <property type="match status" value="1"/>
</dbReference>
<dbReference type="OrthoDB" id="1722527at2759"/>
<comment type="caution">
    <text evidence="1">The sequence shown here is derived from an EMBL/GenBank/DDBJ whole genome shotgun (WGS) entry which is preliminary data.</text>
</comment>
<dbReference type="Proteomes" id="UP000828251">
    <property type="component" value="Unassembled WGS sequence"/>
</dbReference>
<sequence length="107" mass="12561">MFYCIAISYHHTISGFPEENPIPNMEVEQVDADVIALARGPHKVVSTYDGLIINGFKVHTKKLEQHRKTQNSGMMVFADGRNYYRNFIEIIELNYYEKFWVIMLRCD</sequence>
<keyword evidence="2" id="KW-1185">Reference proteome</keyword>
<name>A0A9D3UF58_9ROSI</name>